<dbReference type="GO" id="GO:0046785">
    <property type="term" value="P:microtubule polymerization"/>
    <property type="evidence" value="ECO:0007669"/>
    <property type="project" value="InterPro"/>
</dbReference>
<dbReference type="PRINTS" id="PR01217">
    <property type="entry name" value="PRICHEXTENSN"/>
</dbReference>
<dbReference type="SUPFAM" id="SSF48371">
    <property type="entry name" value="ARM repeat"/>
    <property type="match status" value="1"/>
</dbReference>
<sequence>MLDLLVKLFQMLVQFGWELDDVEAALFLPYLCQESGQQKPRFRMRFRDVLRLVVHVYPSAKLTPYLLECITNSKNSKSRSECLDLIEFIADTKGHAAVGRKTLRDVGKYVDCAEKEVRESAIGAVVKMYTLMGDPSTDRFFTLCNITSQKAMDLVLQKVKYLPPSTTAATTTTTTAGTHRVLTMPKPTTPAYQRYASMPLDEPAREPPLSTAYEAPPPAPSMYTTTRLERPATPLKYQTTTPIPSALSAYPPGYAQPPPTTSPSIRLPLPSSSSGLKPPPTPTTYTNPPTTPASTPYRSDFGSTRTDMRTLLFVPLE</sequence>
<organism evidence="2 3">
    <name type="scientific">Aphanomyces astaci</name>
    <name type="common">Crayfish plague agent</name>
    <dbReference type="NCBI Taxonomy" id="112090"/>
    <lineage>
        <taxon>Eukaryota</taxon>
        <taxon>Sar</taxon>
        <taxon>Stramenopiles</taxon>
        <taxon>Oomycota</taxon>
        <taxon>Saprolegniomycetes</taxon>
        <taxon>Saprolegniales</taxon>
        <taxon>Verrucalvaceae</taxon>
        <taxon>Aphanomyces</taxon>
    </lineage>
</organism>
<proteinExistence type="predicted"/>
<reference evidence="2 3" key="1">
    <citation type="submission" date="2019-06" db="EMBL/GenBank/DDBJ databases">
        <title>Genomics analysis of Aphanomyces spp. identifies a new class of oomycete effector associated with host adaptation.</title>
        <authorList>
            <person name="Gaulin E."/>
        </authorList>
    </citation>
    <scope>NUCLEOTIDE SEQUENCE [LARGE SCALE GENOMIC DNA]</scope>
    <source>
        <strain evidence="2 3">E</strain>
    </source>
</reference>
<dbReference type="EMBL" id="VJMI01009995">
    <property type="protein sequence ID" value="KAF0757282.1"/>
    <property type="molecule type" value="Genomic_DNA"/>
</dbReference>
<dbReference type="InterPro" id="IPR016024">
    <property type="entry name" value="ARM-type_fold"/>
</dbReference>
<feature type="compositionally biased region" description="Low complexity" evidence="1">
    <location>
        <begin position="262"/>
        <end position="276"/>
    </location>
</feature>
<feature type="region of interest" description="Disordered" evidence="1">
    <location>
        <begin position="201"/>
        <end position="225"/>
    </location>
</feature>
<accession>A0A6A5AAV8</accession>
<dbReference type="GO" id="GO:0030951">
    <property type="term" value="P:establishment or maintenance of microtubule cytoskeleton polarity"/>
    <property type="evidence" value="ECO:0007669"/>
    <property type="project" value="InterPro"/>
</dbReference>
<dbReference type="PANTHER" id="PTHR12609">
    <property type="entry name" value="MICROTUBULE ASSOCIATED PROTEIN XMAP215"/>
    <property type="match status" value="1"/>
</dbReference>
<dbReference type="Proteomes" id="UP000469452">
    <property type="component" value="Unassembled WGS sequence"/>
</dbReference>
<dbReference type="Gene3D" id="1.25.10.10">
    <property type="entry name" value="Leucine-rich Repeat Variant"/>
    <property type="match status" value="1"/>
</dbReference>
<evidence type="ECO:0000313" key="3">
    <source>
        <dbReference type="Proteomes" id="UP000469452"/>
    </source>
</evidence>
<dbReference type="InterPro" id="IPR011989">
    <property type="entry name" value="ARM-like"/>
</dbReference>
<name>A0A6A5AAV8_APHAT</name>
<dbReference type="GO" id="GO:0007051">
    <property type="term" value="P:spindle organization"/>
    <property type="evidence" value="ECO:0007669"/>
    <property type="project" value="InterPro"/>
</dbReference>
<dbReference type="GO" id="GO:0051010">
    <property type="term" value="F:microtubule plus-end binding"/>
    <property type="evidence" value="ECO:0007669"/>
    <property type="project" value="InterPro"/>
</dbReference>
<dbReference type="AlphaFoldDB" id="A0A6A5AAV8"/>
<feature type="compositionally biased region" description="Low complexity" evidence="1">
    <location>
        <begin position="283"/>
        <end position="296"/>
    </location>
</feature>
<comment type="caution">
    <text evidence="2">The sequence shown here is derived from an EMBL/GenBank/DDBJ whole genome shotgun (WGS) entry which is preliminary data.</text>
</comment>
<dbReference type="GO" id="GO:0061863">
    <property type="term" value="F:microtubule plus end polymerase"/>
    <property type="evidence" value="ECO:0007669"/>
    <property type="project" value="InterPro"/>
</dbReference>
<feature type="region of interest" description="Disordered" evidence="1">
    <location>
        <begin position="237"/>
        <end position="304"/>
    </location>
</feature>
<protein>
    <submittedName>
        <fullName evidence="2">Uncharacterized protein</fullName>
    </submittedName>
</protein>
<gene>
    <name evidence="2" type="ORF">AaE_004318</name>
</gene>
<feature type="non-terminal residue" evidence="2">
    <location>
        <position position="317"/>
    </location>
</feature>
<dbReference type="InterPro" id="IPR045110">
    <property type="entry name" value="XMAP215"/>
</dbReference>
<evidence type="ECO:0000313" key="2">
    <source>
        <dbReference type="EMBL" id="KAF0757282.1"/>
    </source>
</evidence>
<evidence type="ECO:0000256" key="1">
    <source>
        <dbReference type="SAM" id="MobiDB-lite"/>
    </source>
</evidence>